<dbReference type="EMBL" id="GEVI01023106">
    <property type="protein sequence ID" value="JAU09214.1"/>
    <property type="molecule type" value="Transcribed_RNA"/>
</dbReference>
<feature type="repeat" description="Pumilio" evidence="4">
    <location>
        <begin position="167"/>
        <end position="202"/>
    </location>
</feature>
<feature type="compositionally biased region" description="Polar residues" evidence="5">
    <location>
        <begin position="1"/>
        <end position="11"/>
    </location>
</feature>
<evidence type="ECO:0000256" key="5">
    <source>
        <dbReference type="SAM" id="MobiDB-lite"/>
    </source>
</evidence>
<feature type="compositionally biased region" description="Basic and acidic residues" evidence="5">
    <location>
        <begin position="13"/>
        <end position="27"/>
    </location>
</feature>
<dbReference type="InterPro" id="IPR016024">
    <property type="entry name" value="ARM-type_fold"/>
</dbReference>
<dbReference type="PROSITE" id="PS50302">
    <property type="entry name" value="PUM"/>
    <property type="match status" value="2"/>
</dbReference>
<dbReference type="InterPro" id="IPR011989">
    <property type="entry name" value="ARM-like"/>
</dbReference>
<dbReference type="Pfam" id="PF00806">
    <property type="entry name" value="PUF"/>
    <property type="match status" value="3"/>
</dbReference>
<keyword evidence="2" id="KW-0810">Translation regulation</keyword>
<keyword evidence="3" id="KW-0694">RNA-binding</keyword>
<gene>
    <name evidence="7" type="ORF">GA_TR7428_c0_g1_i1_g.24253</name>
</gene>
<dbReference type="Pfam" id="PF08144">
    <property type="entry name" value="CPL"/>
    <property type="match status" value="1"/>
</dbReference>
<evidence type="ECO:0000313" key="7">
    <source>
        <dbReference type="EMBL" id="JAU09214.1"/>
    </source>
</evidence>
<feature type="region of interest" description="Disordered" evidence="5">
    <location>
        <begin position="440"/>
        <end position="474"/>
    </location>
</feature>
<evidence type="ECO:0000256" key="4">
    <source>
        <dbReference type="PROSITE-ProRule" id="PRU00317"/>
    </source>
</evidence>
<feature type="repeat" description="Pumilio" evidence="4">
    <location>
        <begin position="203"/>
        <end position="238"/>
    </location>
</feature>
<dbReference type="AlphaFoldDB" id="A0A1J3CRP8"/>
<dbReference type="GO" id="GO:0003729">
    <property type="term" value="F:mRNA binding"/>
    <property type="evidence" value="ECO:0007669"/>
    <property type="project" value="TreeGrafter"/>
</dbReference>
<protein>
    <submittedName>
        <fullName evidence="7">Pumilio-like protein 24</fullName>
    </submittedName>
</protein>
<dbReference type="PANTHER" id="PTHR13389:SF0">
    <property type="entry name" value="PUMILIO HOMOLOG 3"/>
    <property type="match status" value="1"/>
</dbReference>
<name>A0A1J3CRP8_NOCCA</name>
<dbReference type="InterPro" id="IPR001313">
    <property type="entry name" value="Pumilio_RNA-bd_rpt"/>
</dbReference>
<feature type="domain" description="PUM-HD" evidence="6">
    <location>
        <begin position="103"/>
        <end position="471"/>
    </location>
</feature>
<dbReference type="InterPro" id="IPR033133">
    <property type="entry name" value="PUM-HD"/>
</dbReference>
<dbReference type="GO" id="GO:0005730">
    <property type="term" value="C:nucleolus"/>
    <property type="evidence" value="ECO:0007669"/>
    <property type="project" value="TreeGrafter"/>
</dbReference>
<accession>A0A1J3CRP8</accession>
<evidence type="ECO:0000259" key="6">
    <source>
        <dbReference type="PROSITE" id="PS50303"/>
    </source>
</evidence>
<dbReference type="FunFam" id="1.25.10.10:FF:000818">
    <property type="entry name" value="Pumilio homolog 24"/>
    <property type="match status" value="1"/>
</dbReference>
<evidence type="ECO:0000256" key="3">
    <source>
        <dbReference type="ARBA" id="ARBA00022884"/>
    </source>
</evidence>
<dbReference type="Gene3D" id="1.25.10.10">
    <property type="entry name" value="Leucine-rich Repeat Variant"/>
    <property type="match status" value="1"/>
</dbReference>
<keyword evidence="1" id="KW-0677">Repeat</keyword>
<feature type="compositionally biased region" description="Acidic residues" evidence="5">
    <location>
        <begin position="456"/>
        <end position="474"/>
    </location>
</feature>
<dbReference type="SMART" id="SM00025">
    <property type="entry name" value="Pumilio"/>
    <property type="match status" value="5"/>
</dbReference>
<dbReference type="GO" id="GO:0006417">
    <property type="term" value="P:regulation of translation"/>
    <property type="evidence" value="ECO:0007669"/>
    <property type="project" value="UniProtKB-KW"/>
</dbReference>
<sequence length="656" mass="73295">MSSKGSKMQNSSKRKDSESAEKSDAQKSKKPKLASSKSDKKSHTIQNHKPGEQHGKPKFGKPKSFGDNDKFVYLSAKERRIQAKEEAAARKKRRNPHYTLEQELTSLWEKMRRRDIAKEDRSKLISEAIQKTKGKIPEIAISRVFSRVLQTCVKYGSQAEKEAVFKELQTRFVDLAFDKFAVHLLTKMLDGASKQQRAVCISSLRGHVASLLRHMSGSIVVERAYQLGNAAQKQELLGELYSTELQLFKGLTSTTEKGVVDIIAKLGLQKGAVIRHMTAVIQPILEKGIADHHIIHKLLIEYLTIADKASAAIVIQQLTGTLLTRMVHTRDGSRVAMLCIKHGSAKDRKMIIKKMKDHVRKMASDQFGSMVLACIFTIVDDTKLVTKMFVRELMEKATLEDLVMDKNGRKPLLQLLHPNSSRYLSHDDLASLDLSVPSLCSMDDSETPSQTKDSDGGESGEEAKDEQEDMVTENTDIEENIRVAGSKKDPLLRRQELLVKSGLAEILIDVCVENAEEFIKSNVGKEVMYEVAVGGSDGILCPSLSEKLCELYKAIASVAAKPKPEKSEKNSEHILEDFQSSRTIRRLVLDCPAFASILYKEALSGKCRLWAQGHCSKILSAYVETQDLQVREMAKEELQVLVDEGALKISETKKTE</sequence>
<dbReference type="InterPro" id="IPR012959">
    <property type="entry name" value="CPL_dom"/>
</dbReference>
<proteinExistence type="predicted"/>
<dbReference type="InterPro" id="IPR040059">
    <property type="entry name" value="PUM3"/>
</dbReference>
<evidence type="ECO:0000256" key="1">
    <source>
        <dbReference type="ARBA" id="ARBA00022737"/>
    </source>
</evidence>
<dbReference type="PROSITE" id="PS50303">
    <property type="entry name" value="PUM_HD"/>
    <property type="match status" value="1"/>
</dbReference>
<dbReference type="SUPFAM" id="SSF48371">
    <property type="entry name" value="ARM repeat"/>
    <property type="match status" value="1"/>
</dbReference>
<reference evidence="7" key="1">
    <citation type="submission" date="2016-07" db="EMBL/GenBank/DDBJ databases">
        <title>De novo transcriptome assembly of four accessions of the metal hyperaccumulator plant Noccaea caerulescens.</title>
        <authorList>
            <person name="Blande D."/>
            <person name="Halimaa P."/>
            <person name="Tervahauta A.I."/>
            <person name="Aarts M.G."/>
            <person name="Karenlampi S.O."/>
        </authorList>
    </citation>
    <scope>NUCLEOTIDE SEQUENCE</scope>
</reference>
<evidence type="ECO:0000256" key="2">
    <source>
        <dbReference type="ARBA" id="ARBA00022845"/>
    </source>
</evidence>
<feature type="region of interest" description="Disordered" evidence="5">
    <location>
        <begin position="1"/>
        <end position="67"/>
    </location>
</feature>
<dbReference type="PANTHER" id="PTHR13389">
    <property type="entry name" value="PUMILIO HOMOLOG 3"/>
    <property type="match status" value="1"/>
</dbReference>
<organism evidence="7">
    <name type="scientific">Noccaea caerulescens</name>
    <name type="common">Alpine penny-cress</name>
    <name type="synonym">Thlaspi caerulescens</name>
    <dbReference type="NCBI Taxonomy" id="107243"/>
    <lineage>
        <taxon>Eukaryota</taxon>
        <taxon>Viridiplantae</taxon>
        <taxon>Streptophyta</taxon>
        <taxon>Embryophyta</taxon>
        <taxon>Tracheophyta</taxon>
        <taxon>Spermatophyta</taxon>
        <taxon>Magnoliopsida</taxon>
        <taxon>eudicotyledons</taxon>
        <taxon>Gunneridae</taxon>
        <taxon>Pentapetalae</taxon>
        <taxon>rosids</taxon>
        <taxon>malvids</taxon>
        <taxon>Brassicales</taxon>
        <taxon>Brassicaceae</taxon>
        <taxon>Coluteocarpeae</taxon>
        <taxon>Noccaea</taxon>
    </lineage>
</organism>